<evidence type="ECO:0000313" key="2">
    <source>
        <dbReference type="Proteomes" id="UP001498398"/>
    </source>
</evidence>
<reference evidence="1 2" key="1">
    <citation type="submission" date="2024-01" db="EMBL/GenBank/DDBJ databases">
        <title>A draft genome for the cacao thread blight pathogen Marasmiellus scandens.</title>
        <authorList>
            <person name="Baruah I.K."/>
            <person name="Leung J."/>
            <person name="Bukari Y."/>
            <person name="Amoako-Attah I."/>
            <person name="Meinhardt L.W."/>
            <person name="Bailey B.A."/>
            <person name="Cohen S.P."/>
        </authorList>
    </citation>
    <scope>NUCLEOTIDE SEQUENCE [LARGE SCALE GENOMIC DNA]</scope>
    <source>
        <strain evidence="1 2">GH-19</strain>
    </source>
</reference>
<proteinExistence type="predicted"/>
<sequence>MFSFTRAIPVRPRYPVRHNSSIPDNFAQHPIFVLNVAKRFLKYSAFGLVFLGSTTAILFEGAHYWVEHVALAPPEEGDDVRQWDWNLEGERWATPTGGTDPGLGLRGRHAVRAAWMASNWGEEHGPTVVTSDAVQNDPSLPGPRGVAVMDPRLVRSELSLRAALDIAEQKALQGKLQPTTLPQLLLLHASVLERMGPESSRKAKSQYERAWASHPAGTDNSARIATKLGDLNFRLGQDDSALAWWNRAVQLASKSFDPDSSTPSFPVPESMPSSPYAQRTLLSTLTSVSAFYATTGRLNEARSLDERSLDLIRSVRQPDTLASASPPHALHALTLLQRSSVLSVHLAEVEYALKRRIPSSLQWLSTAAESSERTARALTGMPIGNSNKTGDGEVTSKALLPSYVLSASMKKPASSLLRDARRTVAESWNLMGVLSEPKNPQTAFECYERAVRWAGAAGNNGQPGEGTLQRDWEVIWGNYKRLKSKQQGAVEK</sequence>
<accession>A0ABR1JZB2</accession>
<protein>
    <recommendedName>
        <fullName evidence="3">TPR-like protein</fullName>
    </recommendedName>
</protein>
<keyword evidence="2" id="KW-1185">Reference proteome</keyword>
<organism evidence="1 2">
    <name type="scientific">Marasmiellus scandens</name>
    <dbReference type="NCBI Taxonomy" id="2682957"/>
    <lineage>
        <taxon>Eukaryota</taxon>
        <taxon>Fungi</taxon>
        <taxon>Dikarya</taxon>
        <taxon>Basidiomycota</taxon>
        <taxon>Agaricomycotina</taxon>
        <taxon>Agaricomycetes</taxon>
        <taxon>Agaricomycetidae</taxon>
        <taxon>Agaricales</taxon>
        <taxon>Marasmiineae</taxon>
        <taxon>Omphalotaceae</taxon>
        <taxon>Marasmiellus</taxon>
    </lineage>
</organism>
<dbReference type="Proteomes" id="UP001498398">
    <property type="component" value="Unassembled WGS sequence"/>
</dbReference>
<dbReference type="Pfam" id="PF13374">
    <property type="entry name" value="TPR_10"/>
    <property type="match status" value="1"/>
</dbReference>
<name>A0ABR1JZB2_9AGAR</name>
<evidence type="ECO:0000313" key="1">
    <source>
        <dbReference type="EMBL" id="KAK7467164.1"/>
    </source>
</evidence>
<dbReference type="InterPro" id="IPR011990">
    <property type="entry name" value="TPR-like_helical_dom_sf"/>
</dbReference>
<dbReference type="Gene3D" id="1.25.40.10">
    <property type="entry name" value="Tetratricopeptide repeat domain"/>
    <property type="match status" value="1"/>
</dbReference>
<dbReference type="SUPFAM" id="SSF48452">
    <property type="entry name" value="TPR-like"/>
    <property type="match status" value="1"/>
</dbReference>
<dbReference type="EMBL" id="JBANRG010000004">
    <property type="protein sequence ID" value="KAK7467164.1"/>
    <property type="molecule type" value="Genomic_DNA"/>
</dbReference>
<evidence type="ECO:0008006" key="3">
    <source>
        <dbReference type="Google" id="ProtNLM"/>
    </source>
</evidence>
<gene>
    <name evidence="1" type="ORF">VKT23_004222</name>
</gene>
<comment type="caution">
    <text evidence="1">The sequence shown here is derived from an EMBL/GenBank/DDBJ whole genome shotgun (WGS) entry which is preliminary data.</text>
</comment>